<dbReference type="Proteomes" id="UP000007110">
    <property type="component" value="Unassembled WGS sequence"/>
</dbReference>
<feature type="region of interest" description="Disordered" evidence="1">
    <location>
        <begin position="220"/>
        <end position="400"/>
    </location>
</feature>
<feature type="compositionally biased region" description="Basic and acidic residues" evidence="1">
    <location>
        <begin position="220"/>
        <end position="248"/>
    </location>
</feature>
<dbReference type="OMA" id="SANWKLD"/>
<keyword evidence="3" id="KW-1185">Reference proteome</keyword>
<dbReference type="RefSeq" id="XP_003727373.2">
    <property type="nucleotide sequence ID" value="XM_003727325.3"/>
</dbReference>
<feature type="compositionally biased region" description="Polar residues" evidence="1">
    <location>
        <begin position="366"/>
        <end position="383"/>
    </location>
</feature>
<dbReference type="KEGG" id="spu:763643"/>
<feature type="compositionally biased region" description="Polar residues" evidence="1">
    <location>
        <begin position="127"/>
        <end position="139"/>
    </location>
</feature>
<organism evidence="2 3">
    <name type="scientific">Strongylocentrotus purpuratus</name>
    <name type="common">Purple sea urchin</name>
    <dbReference type="NCBI Taxonomy" id="7668"/>
    <lineage>
        <taxon>Eukaryota</taxon>
        <taxon>Metazoa</taxon>
        <taxon>Echinodermata</taxon>
        <taxon>Eleutherozoa</taxon>
        <taxon>Echinozoa</taxon>
        <taxon>Echinoidea</taxon>
        <taxon>Euechinoidea</taxon>
        <taxon>Echinacea</taxon>
        <taxon>Camarodonta</taxon>
        <taxon>Echinidea</taxon>
        <taxon>Strongylocentrotidae</taxon>
        <taxon>Strongylocentrotus</taxon>
    </lineage>
</organism>
<evidence type="ECO:0000313" key="2">
    <source>
        <dbReference type="EnsemblMetazoa" id="XP_003727373"/>
    </source>
</evidence>
<evidence type="ECO:0000256" key="1">
    <source>
        <dbReference type="SAM" id="MobiDB-lite"/>
    </source>
</evidence>
<dbReference type="EnsemblMetazoa" id="XM_003727325">
    <property type="protein sequence ID" value="XP_003727373"/>
    <property type="gene ID" value="LOC763643"/>
</dbReference>
<feature type="compositionally biased region" description="Low complexity" evidence="1">
    <location>
        <begin position="275"/>
        <end position="285"/>
    </location>
</feature>
<reference evidence="2" key="2">
    <citation type="submission" date="2021-01" db="UniProtKB">
        <authorList>
            <consortium name="EnsemblMetazoa"/>
        </authorList>
    </citation>
    <scope>IDENTIFICATION</scope>
</reference>
<feature type="region of interest" description="Disordered" evidence="1">
    <location>
        <begin position="529"/>
        <end position="556"/>
    </location>
</feature>
<accession>A0A7M7GGG0</accession>
<reference evidence="3" key="1">
    <citation type="submission" date="2015-02" db="EMBL/GenBank/DDBJ databases">
        <title>Genome sequencing for Strongylocentrotus purpuratus.</title>
        <authorList>
            <person name="Murali S."/>
            <person name="Liu Y."/>
            <person name="Vee V."/>
            <person name="English A."/>
            <person name="Wang M."/>
            <person name="Skinner E."/>
            <person name="Han Y."/>
            <person name="Muzny D.M."/>
            <person name="Worley K.C."/>
            <person name="Gibbs R.A."/>
        </authorList>
    </citation>
    <scope>NUCLEOTIDE SEQUENCE</scope>
</reference>
<dbReference type="InParanoid" id="A0A7M7GGG0"/>
<dbReference type="OrthoDB" id="6125732at2759"/>
<protein>
    <submittedName>
        <fullName evidence="2">Uncharacterized protein</fullName>
    </submittedName>
</protein>
<feature type="region of interest" description="Disordered" evidence="1">
    <location>
        <begin position="105"/>
        <end position="161"/>
    </location>
</feature>
<evidence type="ECO:0000313" key="3">
    <source>
        <dbReference type="Proteomes" id="UP000007110"/>
    </source>
</evidence>
<feature type="compositionally biased region" description="Basic residues" evidence="1">
    <location>
        <begin position="384"/>
        <end position="397"/>
    </location>
</feature>
<sequence length="556" mass="62404">MGSKGEKKSGLVGEKSHSVYSANWKLDAMLDKELNMLDVSKHRVEHRIAMDQVVAQKRFQTKLHHSKVFHARMKGDREMLKKLITKDNYNFNTNTSSVDVLNKQREKDLSKKRALHRQSQDRMMTYRNVTPTPAQSSTRPDLPGDETQPSTTDKKSSKAIRPMTAIERITHAKLLATGQANKVRPSTAGVDRTRTKVILPSVTKRLAPLSTSEVADKMRSIPENNFLRDGKDLKDGTQKISPHDKHESQQIIIKITEAEDDNAQRKENGQEDENNNQINPETNTNSVETTQNDKTLPGEITTDKESEQVNNSAKASISVPKKSTLRPKTASGTSSRSEKRKTSAKFSRPRTSLKVSEQERSDQSDNESTSNVSHRLGSPQSKTGRCKSAAKSKRKKSAVSIFSDEKPLTIMDVDEARHQRAKHGTRIQEYVNSLDSVKTDPDQFVDYYMARLLEESSISGTQKTVERIRDMPDSDYDVDLAKRSLGNLGANTITFRDVNRKYDEYEHDPYTPLHPTSMAYGLASRTSTTGGLAKHESHVSIPTSAWQGYDSDTDSD</sequence>
<name>A0A7M7GGG0_STRPU</name>
<dbReference type="GeneID" id="763643"/>
<proteinExistence type="predicted"/>
<dbReference type="AlphaFoldDB" id="A0A7M7GGG0"/>